<keyword evidence="3" id="KW-1185">Reference proteome</keyword>
<dbReference type="EMBL" id="MNPL01032884">
    <property type="protein sequence ID" value="OQR66337.1"/>
    <property type="molecule type" value="Genomic_DNA"/>
</dbReference>
<sequence length="318" mass="33953">MMTSASSMPRNIPRVKYVAPATIIKPAPPSQIADHVSTSANPSRRNSVTSAPSSTSTTRRPRPPQPKPIFYSETNRRDTTTSSQNPFRPPSPLDFPQTNRPGQPPQQMFGSSKQHAYANTPFRPPVPPPTSFLSPVGAIPGFEPQLIPAESQLGGLAGVHVLPDGGLLLPAPQLAPQYPPTVPIPPPPPAPAVKPQGSRPKGRKVKRGKKFKKPKKDRYGIEIGGGHSHSEDDDDGSSGITLSLGGGGDRKHVSPLSIAKHIFLPFLPKPKVNLNGRVVFGVVLENAAKFGHKKLHPGEEPQAVADISLNGHSIHDHS</sequence>
<feature type="compositionally biased region" description="Pro residues" evidence="1">
    <location>
        <begin position="178"/>
        <end position="192"/>
    </location>
</feature>
<feature type="compositionally biased region" description="Low complexity" evidence="1">
    <location>
        <begin position="49"/>
        <end position="58"/>
    </location>
</feature>
<organism evidence="2 3">
    <name type="scientific">Tropilaelaps mercedesae</name>
    <dbReference type="NCBI Taxonomy" id="418985"/>
    <lineage>
        <taxon>Eukaryota</taxon>
        <taxon>Metazoa</taxon>
        <taxon>Ecdysozoa</taxon>
        <taxon>Arthropoda</taxon>
        <taxon>Chelicerata</taxon>
        <taxon>Arachnida</taxon>
        <taxon>Acari</taxon>
        <taxon>Parasitiformes</taxon>
        <taxon>Mesostigmata</taxon>
        <taxon>Gamasina</taxon>
        <taxon>Dermanyssoidea</taxon>
        <taxon>Laelapidae</taxon>
        <taxon>Tropilaelaps</taxon>
    </lineage>
</organism>
<accession>A0A1V9WYR9</accession>
<feature type="compositionally biased region" description="Polar residues" evidence="1">
    <location>
        <begin position="96"/>
        <end position="114"/>
    </location>
</feature>
<evidence type="ECO:0000256" key="1">
    <source>
        <dbReference type="SAM" id="MobiDB-lite"/>
    </source>
</evidence>
<dbReference type="InParanoid" id="A0A1V9WYR9"/>
<feature type="compositionally biased region" description="Basic residues" evidence="1">
    <location>
        <begin position="200"/>
        <end position="216"/>
    </location>
</feature>
<dbReference type="AlphaFoldDB" id="A0A1V9WYR9"/>
<proteinExistence type="predicted"/>
<reference evidence="2 3" key="1">
    <citation type="journal article" date="2017" name="Gigascience">
        <title>Draft genome of the honey bee ectoparasitic mite, Tropilaelaps mercedesae, is shaped by the parasitic life history.</title>
        <authorList>
            <person name="Dong X."/>
            <person name="Armstrong S.D."/>
            <person name="Xia D."/>
            <person name="Makepeace B.L."/>
            <person name="Darby A.C."/>
            <person name="Kadowaki T."/>
        </authorList>
    </citation>
    <scope>NUCLEOTIDE SEQUENCE [LARGE SCALE GENOMIC DNA]</scope>
    <source>
        <strain evidence="2">Wuxi-XJTLU</strain>
    </source>
</reference>
<evidence type="ECO:0000313" key="3">
    <source>
        <dbReference type="Proteomes" id="UP000192247"/>
    </source>
</evidence>
<dbReference type="OrthoDB" id="6435049at2759"/>
<evidence type="ECO:0000313" key="2">
    <source>
        <dbReference type="EMBL" id="OQR66337.1"/>
    </source>
</evidence>
<dbReference type="Proteomes" id="UP000192247">
    <property type="component" value="Unassembled WGS sequence"/>
</dbReference>
<protein>
    <submittedName>
        <fullName evidence="2">Uncharacterized protein</fullName>
    </submittedName>
</protein>
<feature type="region of interest" description="Disordered" evidence="1">
    <location>
        <begin position="178"/>
        <end position="251"/>
    </location>
</feature>
<name>A0A1V9WYR9_9ACAR</name>
<feature type="compositionally biased region" description="Polar residues" evidence="1">
    <location>
        <begin position="36"/>
        <end position="48"/>
    </location>
</feature>
<comment type="caution">
    <text evidence="2">The sequence shown here is derived from an EMBL/GenBank/DDBJ whole genome shotgun (WGS) entry which is preliminary data.</text>
</comment>
<gene>
    <name evidence="2" type="ORF">BIW11_14229</name>
</gene>
<feature type="region of interest" description="Disordered" evidence="1">
    <location>
        <begin position="27"/>
        <end position="131"/>
    </location>
</feature>